<sequence>MATKVENVQPIKDKYKLHQVEETLRKDFQAGTRNLMIFRTGIITLLRCSDVLSLKMNDIYDENGYPVDYIHIKDQKTGKQNDIYIKPLFNDLIEYRRYRLKHHIKSIYLFPSIWNLNHYRKIKDHPISRSRFYNILKKVSQNTGIRYLGTHTMRKTGAYIVYQQTHNIAFVMHKLNHSNEGVTMRYLGIDNDSDKRILDSIKWNL</sequence>
<reference evidence="3" key="1">
    <citation type="submission" date="2022-07" db="EMBL/GenBank/DDBJ databases">
        <authorList>
            <person name="Kouya T."/>
            <person name="Ishiyama Y."/>
        </authorList>
    </citation>
    <scope>NUCLEOTIDE SEQUENCE</scope>
    <source>
        <strain evidence="3">WR16-4</strain>
    </source>
</reference>
<evidence type="ECO:0000256" key="1">
    <source>
        <dbReference type="ARBA" id="ARBA00023172"/>
    </source>
</evidence>
<keyword evidence="1" id="KW-0233">DNA recombination</keyword>
<dbReference type="Proteomes" id="UP001144204">
    <property type="component" value="Unassembled WGS sequence"/>
</dbReference>
<dbReference type="EMBL" id="BRPL01000004">
    <property type="protein sequence ID" value="GLB47530.1"/>
    <property type="molecule type" value="Genomic_DNA"/>
</dbReference>
<evidence type="ECO:0000313" key="4">
    <source>
        <dbReference type="Proteomes" id="UP001144204"/>
    </source>
</evidence>
<dbReference type="InterPro" id="IPR050090">
    <property type="entry name" value="Tyrosine_recombinase_XerCD"/>
</dbReference>
<dbReference type="PANTHER" id="PTHR30349">
    <property type="entry name" value="PHAGE INTEGRASE-RELATED"/>
    <property type="match status" value="1"/>
</dbReference>
<dbReference type="SUPFAM" id="SSF56349">
    <property type="entry name" value="DNA breaking-rejoining enzymes"/>
    <property type="match status" value="1"/>
</dbReference>
<name>A0A9W6B270_9LACO</name>
<dbReference type="AlphaFoldDB" id="A0A9W6B270"/>
<dbReference type="InterPro" id="IPR002104">
    <property type="entry name" value="Integrase_catalytic"/>
</dbReference>
<dbReference type="PROSITE" id="PS51898">
    <property type="entry name" value="TYR_RECOMBINASE"/>
    <property type="match status" value="1"/>
</dbReference>
<dbReference type="GO" id="GO:0003677">
    <property type="term" value="F:DNA binding"/>
    <property type="evidence" value="ECO:0007669"/>
    <property type="project" value="InterPro"/>
</dbReference>
<evidence type="ECO:0000259" key="2">
    <source>
        <dbReference type="PROSITE" id="PS51898"/>
    </source>
</evidence>
<dbReference type="RefSeq" id="WP_286137066.1">
    <property type="nucleotide sequence ID" value="NZ_BRPL01000004.1"/>
</dbReference>
<protein>
    <submittedName>
        <fullName evidence="3">Site-specific integrase</fullName>
    </submittedName>
</protein>
<gene>
    <name evidence="3" type="ORF">WR164_15090</name>
</gene>
<evidence type="ECO:0000313" key="3">
    <source>
        <dbReference type="EMBL" id="GLB47530.1"/>
    </source>
</evidence>
<organism evidence="3 4">
    <name type="scientific">Philodulcilactobacillus myokoensis</name>
    <dbReference type="NCBI Taxonomy" id="2929573"/>
    <lineage>
        <taxon>Bacteria</taxon>
        <taxon>Bacillati</taxon>
        <taxon>Bacillota</taxon>
        <taxon>Bacilli</taxon>
        <taxon>Lactobacillales</taxon>
        <taxon>Lactobacillaceae</taxon>
        <taxon>Philodulcilactobacillus</taxon>
    </lineage>
</organism>
<comment type="caution">
    <text evidence="3">The sequence shown here is derived from an EMBL/GenBank/DDBJ whole genome shotgun (WGS) entry which is preliminary data.</text>
</comment>
<dbReference type="GO" id="GO:0015074">
    <property type="term" value="P:DNA integration"/>
    <property type="evidence" value="ECO:0007669"/>
    <property type="project" value="InterPro"/>
</dbReference>
<accession>A0A9W6B270</accession>
<feature type="domain" description="Tyr recombinase" evidence="2">
    <location>
        <begin position="10"/>
        <end position="199"/>
    </location>
</feature>
<dbReference type="Gene3D" id="1.10.443.10">
    <property type="entry name" value="Intergrase catalytic core"/>
    <property type="match status" value="1"/>
</dbReference>
<reference evidence="3" key="2">
    <citation type="journal article" date="2023" name="PLoS ONE">
        <title>Philodulcilactobacillus myokoensis gen. nov., sp. nov., a fructophilic, acidophilic, and agar-phobic lactic acid bacterium isolated from fermented vegetable extracts.</title>
        <authorList>
            <person name="Kouya T."/>
            <person name="Ishiyama Y."/>
            <person name="Ohashi S."/>
            <person name="Kumakubo R."/>
            <person name="Yamazaki T."/>
            <person name="Otaki T."/>
        </authorList>
    </citation>
    <scope>NUCLEOTIDE SEQUENCE</scope>
    <source>
        <strain evidence="3">WR16-4</strain>
    </source>
</reference>
<proteinExistence type="predicted"/>
<dbReference type="Pfam" id="PF00589">
    <property type="entry name" value="Phage_integrase"/>
    <property type="match status" value="1"/>
</dbReference>
<dbReference type="GO" id="GO:0006310">
    <property type="term" value="P:DNA recombination"/>
    <property type="evidence" value="ECO:0007669"/>
    <property type="project" value="UniProtKB-KW"/>
</dbReference>
<dbReference type="InterPro" id="IPR013762">
    <property type="entry name" value="Integrase-like_cat_sf"/>
</dbReference>
<dbReference type="PANTHER" id="PTHR30349:SF82">
    <property type="entry name" value="INTEGRASE_RECOMBINASE YOEC-RELATED"/>
    <property type="match status" value="1"/>
</dbReference>
<keyword evidence="4" id="KW-1185">Reference proteome</keyword>
<dbReference type="InterPro" id="IPR011010">
    <property type="entry name" value="DNA_brk_join_enz"/>
</dbReference>